<feature type="domain" description="AAA+ ATPase" evidence="2">
    <location>
        <begin position="52"/>
        <end position="238"/>
    </location>
</feature>
<feature type="region of interest" description="Disordered" evidence="1">
    <location>
        <begin position="1"/>
        <end position="21"/>
    </location>
</feature>
<reference evidence="3" key="1">
    <citation type="submission" date="2024-07" db="EMBL/GenBank/DDBJ databases">
        <authorList>
            <person name="Yu S.T."/>
        </authorList>
    </citation>
    <scope>NUCLEOTIDE SEQUENCE</scope>
    <source>
        <strain evidence="3">R35</strain>
    </source>
</reference>
<gene>
    <name evidence="3" type="ORF">AB5J50_05300</name>
</gene>
<name>A0AB39S1F5_9ACTN</name>
<dbReference type="InterPro" id="IPR027417">
    <property type="entry name" value="P-loop_NTPase"/>
</dbReference>
<evidence type="ECO:0000259" key="2">
    <source>
        <dbReference type="SMART" id="SM00382"/>
    </source>
</evidence>
<evidence type="ECO:0000313" key="3">
    <source>
        <dbReference type="EMBL" id="XDQ60216.1"/>
    </source>
</evidence>
<evidence type="ECO:0000256" key="1">
    <source>
        <dbReference type="SAM" id="MobiDB-lite"/>
    </source>
</evidence>
<dbReference type="SUPFAM" id="SSF52540">
    <property type="entry name" value="P-loop containing nucleoside triphosphate hydrolases"/>
    <property type="match status" value="1"/>
</dbReference>
<dbReference type="Gene3D" id="3.40.50.300">
    <property type="entry name" value="P-loop containing nucleotide triphosphate hydrolases"/>
    <property type="match status" value="1"/>
</dbReference>
<sequence length="316" mass="34602">MTWQPFYIGDGAPRDVDLGDPPPWRSFPRQALHQQFRPPPGLVKAVNAALVLRRPLLLTGAAGSGKSTVVEQVAAELKLGDVLRWHITSGSTLKEALYRYDALGRIHAQRLGGADDIAPFLQLGPLGTALLPVQHPRALLIDEIDKSDLDLPSDLLDVLERGEFEIPELTRYSTGNLQAAVEVREWGSDPRDPALSPITGGFVQCESFPFIVMTSNGERDFPAAFLRRCIRFTMPKPSVDELRRVVEAHLRIGTGTKGATAVDTLIEDFHQRLTAGESLAIDQLLNAVHLLIGSGTLAGAEKREVMDLVLRELSRA</sequence>
<dbReference type="InterPro" id="IPR011704">
    <property type="entry name" value="ATPase_dyneun-rel_AAA"/>
</dbReference>
<dbReference type="GO" id="GO:0005524">
    <property type="term" value="F:ATP binding"/>
    <property type="evidence" value="ECO:0007669"/>
    <property type="project" value="InterPro"/>
</dbReference>
<dbReference type="RefSeq" id="WP_369255344.1">
    <property type="nucleotide sequence ID" value="NZ_CP163440.1"/>
</dbReference>
<dbReference type="SMART" id="SM00382">
    <property type="entry name" value="AAA"/>
    <property type="match status" value="1"/>
</dbReference>
<protein>
    <submittedName>
        <fullName evidence="3">AAA family ATPase</fullName>
    </submittedName>
</protein>
<dbReference type="EMBL" id="CP163440">
    <property type="protein sequence ID" value="XDQ60216.1"/>
    <property type="molecule type" value="Genomic_DNA"/>
</dbReference>
<proteinExistence type="predicted"/>
<organism evidence="3">
    <name type="scientific">Streptomyces sp. R35</name>
    <dbReference type="NCBI Taxonomy" id="3238630"/>
    <lineage>
        <taxon>Bacteria</taxon>
        <taxon>Bacillati</taxon>
        <taxon>Actinomycetota</taxon>
        <taxon>Actinomycetes</taxon>
        <taxon>Kitasatosporales</taxon>
        <taxon>Streptomycetaceae</taxon>
        <taxon>Streptomyces</taxon>
    </lineage>
</organism>
<dbReference type="AlphaFoldDB" id="A0AB39S1F5"/>
<dbReference type="InterPro" id="IPR003593">
    <property type="entry name" value="AAA+_ATPase"/>
</dbReference>
<accession>A0AB39S1F5</accession>
<dbReference type="Pfam" id="PF07728">
    <property type="entry name" value="AAA_5"/>
    <property type="match status" value="1"/>
</dbReference>
<dbReference type="GO" id="GO:0016887">
    <property type="term" value="F:ATP hydrolysis activity"/>
    <property type="evidence" value="ECO:0007669"/>
    <property type="project" value="InterPro"/>
</dbReference>